<keyword evidence="3" id="KW-1185">Reference proteome</keyword>
<dbReference type="RefSeq" id="WP_157688393.1">
    <property type="nucleotide sequence ID" value="NZ_CP034345.1"/>
</dbReference>
<evidence type="ECO:0000256" key="1">
    <source>
        <dbReference type="SAM" id="Phobius"/>
    </source>
</evidence>
<name>A0A6B9F1N2_9EURY</name>
<feature type="transmembrane region" description="Helical" evidence="1">
    <location>
        <begin position="12"/>
        <end position="32"/>
    </location>
</feature>
<dbReference type="EMBL" id="CP034345">
    <property type="protein sequence ID" value="QGX94156.1"/>
    <property type="molecule type" value="Genomic_DNA"/>
</dbReference>
<evidence type="ECO:0000313" key="3">
    <source>
        <dbReference type="Proteomes" id="UP000428325"/>
    </source>
</evidence>
<accession>A0A6B9F1N2</accession>
<gene>
    <name evidence="2" type="ORF">EI982_04840</name>
</gene>
<dbReference type="GeneID" id="99245277"/>
<dbReference type="KEGG" id="hra:EI982_04840"/>
<sequence>MDLDRAAKFGSVGAIGVVLVALGTVGLMRLAWTERISGAEGMAVGTVVIVGIAGTAITILFLFVVIGAFLDRELEARELGDPEE</sequence>
<dbReference type="Proteomes" id="UP000428325">
    <property type="component" value="Chromosome"/>
</dbReference>
<protein>
    <submittedName>
        <fullName evidence="2">Uncharacterized protein</fullName>
    </submittedName>
</protein>
<evidence type="ECO:0000313" key="2">
    <source>
        <dbReference type="EMBL" id="QGX94156.1"/>
    </source>
</evidence>
<proteinExistence type="predicted"/>
<dbReference type="AlphaFoldDB" id="A0A6B9F1N2"/>
<keyword evidence="1" id="KW-0472">Membrane</keyword>
<organism evidence="2 3">
    <name type="scientific">Haloplanus rallus</name>
    <dbReference type="NCBI Taxonomy" id="1816183"/>
    <lineage>
        <taxon>Archaea</taxon>
        <taxon>Methanobacteriati</taxon>
        <taxon>Methanobacteriota</taxon>
        <taxon>Stenosarchaea group</taxon>
        <taxon>Halobacteria</taxon>
        <taxon>Halobacteriales</taxon>
        <taxon>Haloferacaceae</taxon>
        <taxon>Haloplanus</taxon>
    </lineage>
</organism>
<reference evidence="2 3" key="1">
    <citation type="submission" date="2018-12" db="EMBL/GenBank/DDBJ databases">
        <title>Complete genome sequence of Haloplanus rallus MBLA0036.</title>
        <authorList>
            <person name="Nam Y.-d."/>
            <person name="Kang J."/>
            <person name="Chung W.-H."/>
            <person name="Park Y.S."/>
        </authorList>
    </citation>
    <scope>NUCLEOTIDE SEQUENCE [LARGE SCALE GENOMIC DNA]</scope>
    <source>
        <strain evidence="2 3">MBLA0036</strain>
    </source>
</reference>
<feature type="transmembrane region" description="Helical" evidence="1">
    <location>
        <begin position="44"/>
        <end position="70"/>
    </location>
</feature>
<keyword evidence="1" id="KW-0812">Transmembrane</keyword>
<keyword evidence="1" id="KW-1133">Transmembrane helix</keyword>